<evidence type="ECO:0000256" key="4">
    <source>
        <dbReference type="ARBA" id="ARBA00023136"/>
    </source>
</evidence>
<dbReference type="EMBL" id="BMDZ01000027">
    <property type="protein sequence ID" value="GGB42700.1"/>
    <property type="molecule type" value="Genomic_DNA"/>
</dbReference>
<dbReference type="InterPro" id="IPR003844">
    <property type="entry name" value="UPF0060"/>
</dbReference>
<accession>A0ABQ1IIW7</accession>
<evidence type="ECO:0000313" key="6">
    <source>
        <dbReference type="EMBL" id="GGB42700.1"/>
    </source>
</evidence>
<evidence type="ECO:0000256" key="2">
    <source>
        <dbReference type="ARBA" id="ARBA00022692"/>
    </source>
</evidence>
<feature type="transmembrane region" description="Helical" evidence="5">
    <location>
        <begin position="74"/>
        <end position="90"/>
    </location>
</feature>
<comment type="caution">
    <text evidence="6">The sequence shown here is derived from an EMBL/GenBank/DDBJ whole genome shotgun (WGS) entry which is preliminary data.</text>
</comment>
<dbReference type="SUPFAM" id="SSF103481">
    <property type="entry name" value="Multidrug resistance efflux transporter EmrE"/>
    <property type="match status" value="1"/>
</dbReference>
<feature type="transmembrane region" description="Helical" evidence="5">
    <location>
        <begin position="15"/>
        <end position="33"/>
    </location>
</feature>
<dbReference type="PANTHER" id="PTHR36116">
    <property type="entry name" value="UPF0060 MEMBRANE PROTEIN YNFA"/>
    <property type="match status" value="1"/>
</dbReference>
<keyword evidence="1" id="KW-1003">Cell membrane</keyword>
<evidence type="ECO:0000256" key="1">
    <source>
        <dbReference type="ARBA" id="ARBA00022475"/>
    </source>
</evidence>
<reference evidence="7" key="1">
    <citation type="journal article" date="2019" name="Int. J. Syst. Evol. Microbiol.">
        <title>The Global Catalogue of Microorganisms (GCM) 10K type strain sequencing project: providing services to taxonomists for standard genome sequencing and annotation.</title>
        <authorList>
            <consortium name="The Broad Institute Genomics Platform"/>
            <consortium name="The Broad Institute Genome Sequencing Center for Infectious Disease"/>
            <person name="Wu L."/>
            <person name="Ma J."/>
        </authorList>
    </citation>
    <scope>NUCLEOTIDE SEQUENCE [LARGE SCALE GENOMIC DNA]</scope>
    <source>
        <strain evidence="7">CGMCC 1.10188</strain>
    </source>
</reference>
<dbReference type="PANTHER" id="PTHR36116:SF1">
    <property type="entry name" value="UPF0060 MEMBRANE PROTEIN YNFA"/>
    <property type="match status" value="1"/>
</dbReference>
<dbReference type="InterPro" id="IPR037185">
    <property type="entry name" value="EmrE-like"/>
</dbReference>
<name>A0ABQ1IIW7_9PROT</name>
<evidence type="ECO:0000313" key="7">
    <source>
        <dbReference type="Proteomes" id="UP000603352"/>
    </source>
</evidence>
<feature type="transmembrane region" description="Helical" evidence="5">
    <location>
        <begin position="45"/>
        <end position="62"/>
    </location>
</feature>
<proteinExistence type="predicted"/>
<sequence length="93" mass="9772">MGTGDAAGRGALDRSALWLVPGEISLIAFAWLLTRVDAAFAGRAYAAYGGIYILSSLIWMWVAEGSRPDRWDVTGGAMCLAGAAIILFAPRGP</sequence>
<protein>
    <submittedName>
        <fullName evidence="6">UPF0060 membrane protein</fullName>
    </submittedName>
</protein>
<evidence type="ECO:0000256" key="5">
    <source>
        <dbReference type="SAM" id="Phobius"/>
    </source>
</evidence>
<organism evidence="6 7">
    <name type="scientific">Tistrella bauzanensis</name>
    <dbReference type="NCBI Taxonomy" id="657419"/>
    <lineage>
        <taxon>Bacteria</taxon>
        <taxon>Pseudomonadati</taxon>
        <taxon>Pseudomonadota</taxon>
        <taxon>Alphaproteobacteria</taxon>
        <taxon>Geminicoccales</taxon>
        <taxon>Geminicoccaceae</taxon>
        <taxon>Tistrella</taxon>
    </lineage>
</organism>
<keyword evidence="7" id="KW-1185">Reference proteome</keyword>
<dbReference type="Proteomes" id="UP000603352">
    <property type="component" value="Unassembled WGS sequence"/>
</dbReference>
<keyword evidence="3 5" id="KW-1133">Transmembrane helix</keyword>
<keyword evidence="2 5" id="KW-0812">Transmembrane</keyword>
<evidence type="ECO:0000256" key="3">
    <source>
        <dbReference type="ARBA" id="ARBA00022989"/>
    </source>
</evidence>
<dbReference type="Pfam" id="PF02694">
    <property type="entry name" value="UPF0060"/>
    <property type="match status" value="1"/>
</dbReference>
<keyword evidence="4 5" id="KW-0472">Membrane</keyword>
<gene>
    <name evidence="6" type="ORF">GCM10011505_25110</name>
</gene>